<reference evidence="2 3" key="1">
    <citation type="submission" date="2018-12" db="EMBL/GenBank/DDBJ databases">
        <title>Draft genome sequence of Xylaria grammica IHI A82.</title>
        <authorList>
            <person name="Buettner E."/>
            <person name="Kellner H."/>
        </authorList>
    </citation>
    <scope>NUCLEOTIDE SEQUENCE [LARGE SCALE GENOMIC DNA]</scope>
    <source>
        <strain evidence="2 3">IHI A82</strain>
    </source>
</reference>
<sequence length="318" mass="36475">MQSKLLEGHKEFLEEMRDWRVRVDADVANRVQCGDTEGAERILTEVVAKLAVYFKIIASDDPDLSPGDLDRRDRYEREERDIRRFMSFATQLPSRIRPTTLPTPTISISDVMSQKQWILWNDDGTAVVIRCSCLMIAARMHRRGKESTTHELVPRLFHTDPTDCNLEGDHFRSAHGVHGNDGQTGSRTKYSALLHSKVRPGRVTIRKEADIWSITGLPEDATPPELIPAEVEAIVGRRVQWGKDERPMGFQYLHDDDLDNARERVDEYDRMHPQVDARDVEKLRALYPELLDMASEDEEDAEAAPAVASPPRKRRRRL</sequence>
<dbReference type="EMBL" id="RYZI01000001">
    <property type="protein sequence ID" value="RWA14984.1"/>
    <property type="molecule type" value="Genomic_DNA"/>
</dbReference>
<accession>A0A439DKQ6</accession>
<keyword evidence="3" id="KW-1185">Reference proteome</keyword>
<name>A0A439DKQ6_9PEZI</name>
<evidence type="ECO:0000256" key="1">
    <source>
        <dbReference type="SAM" id="MobiDB-lite"/>
    </source>
</evidence>
<dbReference type="AlphaFoldDB" id="A0A439DKQ6"/>
<protein>
    <submittedName>
        <fullName evidence="2">Uncharacterized protein</fullName>
    </submittedName>
</protein>
<dbReference type="Proteomes" id="UP000286045">
    <property type="component" value="Unassembled WGS sequence"/>
</dbReference>
<organism evidence="2 3">
    <name type="scientific">Xylaria grammica</name>
    <dbReference type="NCBI Taxonomy" id="363999"/>
    <lineage>
        <taxon>Eukaryota</taxon>
        <taxon>Fungi</taxon>
        <taxon>Dikarya</taxon>
        <taxon>Ascomycota</taxon>
        <taxon>Pezizomycotina</taxon>
        <taxon>Sordariomycetes</taxon>
        <taxon>Xylariomycetidae</taxon>
        <taxon>Xylariales</taxon>
        <taxon>Xylariaceae</taxon>
        <taxon>Xylaria</taxon>
    </lineage>
</organism>
<evidence type="ECO:0000313" key="2">
    <source>
        <dbReference type="EMBL" id="RWA14984.1"/>
    </source>
</evidence>
<evidence type="ECO:0000313" key="3">
    <source>
        <dbReference type="Proteomes" id="UP000286045"/>
    </source>
</evidence>
<comment type="caution">
    <text evidence="2">The sequence shown here is derived from an EMBL/GenBank/DDBJ whole genome shotgun (WGS) entry which is preliminary data.</text>
</comment>
<feature type="region of interest" description="Disordered" evidence="1">
    <location>
        <begin position="294"/>
        <end position="318"/>
    </location>
</feature>
<gene>
    <name evidence="2" type="ORF">EKO27_g23</name>
</gene>
<proteinExistence type="predicted"/>